<feature type="domain" description="Solute-binding protein family 5" evidence="2">
    <location>
        <begin position="268"/>
        <end position="515"/>
    </location>
</feature>
<dbReference type="InterPro" id="IPR039424">
    <property type="entry name" value="SBP_5"/>
</dbReference>
<dbReference type="GO" id="GO:1904680">
    <property type="term" value="F:peptide transmembrane transporter activity"/>
    <property type="evidence" value="ECO:0007669"/>
    <property type="project" value="TreeGrafter"/>
</dbReference>
<dbReference type="InterPro" id="IPR000914">
    <property type="entry name" value="SBP_5_dom"/>
</dbReference>
<dbReference type="EMBL" id="CP011043">
    <property type="protein sequence ID" value="AJW79448.1"/>
    <property type="molecule type" value="Genomic_DNA"/>
</dbReference>
<evidence type="ECO:0000256" key="1">
    <source>
        <dbReference type="SAM" id="Phobius"/>
    </source>
</evidence>
<dbReference type="CDD" id="cd08501">
    <property type="entry name" value="PBP2_Lpqw"/>
    <property type="match status" value="1"/>
</dbReference>
<feature type="transmembrane region" description="Helical" evidence="1">
    <location>
        <begin position="21"/>
        <end position="40"/>
    </location>
</feature>
<protein>
    <submittedName>
        <fullName evidence="3">Peptide ABC transporter substrate-binding protein</fullName>
    </submittedName>
</protein>
<sequence length="617" mass="64596">MDSDTRGPGAVRAGRPRGIRWAVRGASAAVALALVAGLAACSPTTGMVADTQIRAAVPTSFTSYNAASRTGGTPGNEEIVHATNSRFSEVSADGTVAADPGYGSARVVSRDPFTVEYTVAEGVRWSDGEPVDAADLLLAWAAGSGALDTPGFDPSGYVDETTGGYTGPLPEQTVFFDAAADEALTHVTRTPEIGDGGRSITMVFDEYTPDWRLAFEVGLPAHAVVQLALDMSSPGRAKQTLVDAVQDREPDLLSPISDAWNRGFGVAEIAAHPDRAVGSGPYAIESIDPGTSITLRANRFYTGLHRPSVERIVVSTIADPDAAVAALQAGDVDVIAPHADAEVADALAGTDGVDVVRGSSETWERVDLQTLGARNPAMSDVAVRTAFLSTVPRDAIVRAAALPADPDAATRDSFVLAPGADGYADQVRANGSSRFDDVDLDEARQLLASVGRTAPEVCVLFDPADPRRVAAFDAIRDSAEKAGFVVTDCSTPQWESVLDQPGAYDVALLSSEDAYPSVAGIRAAHEARADARDGQATVDPDVASLFASLSSTEDADARDELLLRLDRRMYGDRAGLPLYQLPALAAMRDTVGGVQVSPHQAGILDDAWRWTLSPDAP</sequence>
<dbReference type="PANTHER" id="PTHR30290">
    <property type="entry name" value="PERIPLASMIC BINDING COMPONENT OF ABC TRANSPORTER"/>
    <property type="match status" value="1"/>
</dbReference>
<dbReference type="GO" id="GO:0015833">
    <property type="term" value="P:peptide transport"/>
    <property type="evidence" value="ECO:0007669"/>
    <property type="project" value="TreeGrafter"/>
</dbReference>
<dbReference type="SUPFAM" id="SSF53850">
    <property type="entry name" value="Periplasmic binding protein-like II"/>
    <property type="match status" value="1"/>
</dbReference>
<gene>
    <name evidence="3" type="ORF">VO01_10150</name>
</gene>
<evidence type="ECO:0000259" key="2">
    <source>
        <dbReference type="Pfam" id="PF00496"/>
    </source>
</evidence>
<reference evidence="3 4" key="1">
    <citation type="journal article" date="2015" name="Genome Announc.">
        <title>Complete Genome Sequence of Clavibacter michiganensis subsp. insidiosus R1-1 Using PacBio Single-Molecule Real-Time Technology.</title>
        <authorList>
            <person name="Lu Y."/>
            <person name="Samac D.A."/>
            <person name="Glazebrook J."/>
            <person name="Ishimaru C.A."/>
        </authorList>
    </citation>
    <scope>NUCLEOTIDE SEQUENCE [LARGE SCALE GENOMIC DNA]</scope>
    <source>
        <strain evidence="3 4">R1-1</strain>
    </source>
</reference>
<dbReference type="Gene3D" id="3.10.105.10">
    <property type="entry name" value="Dipeptide-binding Protein, Domain 3"/>
    <property type="match status" value="1"/>
</dbReference>
<dbReference type="Gene3D" id="3.90.76.10">
    <property type="entry name" value="Dipeptide-binding Protein, Domain 1"/>
    <property type="match status" value="1"/>
</dbReference>
<dbReference type="AlphaFoldDB" id="A0A0D5CIH3"/>
<dbReference type="Proteomes" id="UP000032604">
    <property type="component" value="Chromosome"/>
</dbReference>
<dbReference type="PANTHER" id="PTHR30290:SF65">
    <property type="entry name" value="MONOACYL PHOSPHATIDYLINOSITOL TETRAMANNOSIDE-BINDING PROTEIN LPQW-RELATED"/>
    <property type="match status" value="1"/>
</dbReference>
<dbReference type="PATRIC" id="fig|33014.5.peg.2099"/>
<name>A0A0D5CIH3_9MICO</name>
<dbReference type="OrthoDB" id="7888869at2"/>
<evidence type="ECO:0000313" key="3">
    <source>
        <dbReference type="EMBL" id="AJW79448.1"/>
    </source>
</evidence>
<evidence type="ECO:0000313" key="4">
    <source>
        <dbReference type="Proteomes" id="UP000032604"/>
    </source>
</evidence>
<organism evidence="3 4">
    <name type="scientific">Clavibacter michiganensis subsp. insidiosus</name>
    <dbReference type="NCBI Taxonomy" id="33014"/>
    <lineage>
        <taxon>Bacteria</taxon>
        <taxon>Bacillati</taxon>
        <taxon>Actinomycetota</taxon>
        <taxon>Actinomycetes</taxon>
        <taxon>Micrococcales</taxon>
        <taxon>Microbacteriaceae</taxon>
        <taxon>Clavibacter</taxon>
    </lineage>
</organism>
<dbReference type="HOGENOM" id="CLU_017028_11_0_11"/>
<proteinExistence type="predicted"/>
<dbReference type="Pfam" id="PF00496">
    <property type="entry name" value="SBP_bac_5"/>
    <property type="match status" value="1"/>
</dbReference>
<keyword evidence="1" id="KW-0472">Membrane</keyword>
<dbReference type="KEGG" id="cmh:VO01_10150"/>
<dbReference type="RefSeq" id="WP_045528714.1">
    <property type="nucleotide sequence ID" value="NZ_CP011043.1"/>
</dbReference>
<accession>A0A0D5CIH3</accession>
<dbReference type="Gene3D" id="3.40.190.10">
    <property type="entry name" value="Periplasmic binding protein-like II"/>
    <property type="match status" value="1"/>
</dbReference>
<keyword evidence="1" id="KW-1133">Transmembrane helix</keyword>
<keyword evidence="1" id="KW-0812">Transmembrane</keyword>